<dbReference type="AlphaFoldDB" id="A0A0H3K862"/>
<proteinExistence type="inferred from homology"/>
<evidence type="ECO:0000313" key="8">
    <source>
        <dbReference type="Proteomes" id="UP000001175"/>
    </source>
</evidence>
<feature type="domain" description="Endonuclease GajA/Old nuclease/RecF-like AAA" evidence="6">
    <location>
        <begin position="1"/>
        <end position="44"/>
    </location>
</feature>
<dbReference type="InterPro" id="IPR027417">
    <property type="entry name" value="P-loop_NTPase"/>
</dbReference>
<evidence type="ECO:0000256" key="2">
    <source>
        <dbReference type="ARBA" id="ARBA00011322"/>
    </source>
</evidence>
<dbReference type="InterPro" id="IPR003395">
    <property type="entry name" value="RecF/RecN/SMC_N"/>
</dbReference>
<accession>A0A0H3K862</accession>
<evidence type="ECO:0000256" key="1">
    <source>
        <dbReference type="ARBA" id="ARBA00006930"/>
    </source>
</evidence>
<dbReference type="EMBL" id="AP008231">
    <property type="protein sequence ID" value="BAD80276.1"/>
    <property type="molecule type" value="Genomic_DNA"/>
</dbReference>
<dbReference type="InterPro" id="IPR041685">
    <property type="entry name" value="AAA_GajA/Old/RecF-like"/>
</dbReference>
<evidence type="ECO:0000256" key="4">
    <source>
        <dbReference type="SAM" id="Coils"/>
    </source>
</evidence>
<feature type="coiled-coil region" evidence="4">
    <location>
        <begin position="206"/>
        <end position="480"/>
    </location>
</feature>
<evidence type="ECO:0000259" key="6">
    <source>
        <dbReference type="Pfam" id="PF13175"/>
    </source>
</evidence>
<feature type="coiled-coil region" evidence="4">
    <location>
        <begin position="521"/>
        <end position="575"/>
    </location>
</feature>
<evidence type="ECO:0000313" key="7">
    <source>
        <dbReference type="EMBL" id="BAD80276.1"/>
    </source>
</evidence>
<feature type="domain" description="RecF/RecN/SMC N-terminal" evidence="5">
    <location>
        <begin position="523"/>
        <end position="919"/>
    </location>
</feature>
<dbReference type="GO" id="GO:0016887">
    <property type="term" value="F:ATP hydrolysis activity"/>
    <property type="evidence" value="ECO:0007669"/>
    <property type="project" value="InterPro"/>
</dbReference>
<dbReference type="Pfam" id="PF13175">
    <property type="entry name" value="AAA_15"/>
    <property type="match status" value="1"/>
</dbReference>
<protein>
    <recommendedName>
        <fullName evidence="3">Nuclease SbcCD subunit C</fullName>
    </recommendedName>
</protein>
<dbReference type="RefSeq" id="WP_011244396.1">
    <property type="nucleotide sequence ID" value="NC_006576.1"/>
</dbReference>
<dbReference type="Pfam" id="PF02463">
    <property type="entry name" value="SMC_N"/>
    <property type="match status" value="1"/>
</dbReference>
<evidence type="ECO:0000259" key="5">
    <source>
        <dbReference type="Pfam" id="PF02463"/>
    </source>
</evidence>
<sequence length="922" mass="105522">MEIRSVSLRNFKTHAEAAFEFRLGVNAICGENGAGKTSILEAIAWTLFDFDSGYRKEELRRQGESNTSVTVGLVSARDGRYYEVQRRSFKNRPDSYQIYDPELGLKLDNLENVSAARLWLCDHLGFRAGMDLSRLFAEVIGIPQGTFTADFLKTPSDRRRIFDPILGLESYRDAHRQSIDLQRYAEGQQQAIAQQVAILSAEVADLPTLEQQLQEISQSLEQQRSLLRQRQQARQQALTHLQQIKQQAQQQQQRQQQRQQLEVQRQALEQQQQAQARSRDEAIAAQQILGASREGWQRYQSLTEQIQALNGQLRQREQGRRQLSQWQQQLNQLRETAAGLEQQVALQADWQRQIEQRQPDLQQQEQLEAALRQQQQQQQALSQLEQRRHWLQQRLKAIATEQQSLQQRLSELQGLAVQLAELPRCQAEIEQLQARLARADTLGNLAQDRRTQLETFTAAIAQHQQAVTAAQAQLQDLQTALPLYQTHLAQVGETLEQGLQLLASQLDDQQAFFAQLGGGDRIALSQQLQQQQQTLAQLRALEKQVEQQTLLEQQLQKLQTEQQSLEQERRQLSTELQAAPAVITAIAQTESELQALGAPRRELQLLRSQLQASAKVVSELQQNQAQQAQLQPQIQPLRDRLEALAELEEQLNQAEQARQQAAEDYRRYLQAESISQQLPEREAQLQQTSEQLAQLQAQWQLLQEAIAAEPALDLAILSAAEQTWQALEGECQRLTGALPGLEQEQQRLQTEIGRRQAAAQTLAEQQQQLEQHQAIGQFIETARRIYNQSGPRLSRYFIGEISREGDRLYRELLARPGVALDWTEDYEIRVQESGRWRSFKTLSGGEQMCAALAVRLALLRVIGQCPIAFFDEPTTNMDLQRRRQLADAIGNLQSFRQLFVISHDDTFEHLTENIVRVERQLV</sequence>
<gene>
    <name evidence="7" type="ordered locus">syc2086_c</name>
</gene>
<comment type="similarity">
    <text evidence="1">Belongs to the SMC family. SbcC subfamily.</text>
</comment>
<dbReference type="Proteomes" id="UP000001175">
    <property type="component" value="Chromosome"/>
</dbReference>
<organism evidence="7 8">
    <name type="scientific">Synechococcus sp. (strain ATCC 27144 / PCC 6301 / SAUG 1402/1)</name>
    <name type="common">Anacystis nidulans</name>
    <dbReference type="NCBI Taxonomy" id="269084"/>
    <lineage>
        <taxon>Bacteria</taxon>
        <taxon>Bacillati</taxon>
        <taxon>Cyanobacteriota</taxon>
        <taxon>Cyanophyceae</taxon>
        <taxon>Synechococcales</taxon>
        <taxon>Synechococcaceae</taxon>
        <taxon>Synechococcus</taxon>
    </lineage>
</organism>
<name>A0A0H3K862_SYNP6</name>
<comment type="subunit">
    <text evidence="2">Heterodimer of SbcC and SbcD.</text>
</comment>
<keyword evidence="4" id="KW-0175">Coiled coil</keyword>
<dbReference type="Gene3D" id="3.40.50.300">
    <property type="entry name" value="P-loop containing nucleotide triphosphate hydrolases"/>
    <property type="match status" value="2"/>
</dbReference>
<evidence type="ECO:0000256" key="3">
    <source>
        <dbReference type="ARBA" id="ARBA00013368"/>
    </source>
</evidence>
<dbReference type="SUPFAM" id="SSF52540">
    <property type="entry name" value="P-loop containing nucleoside triphosphate hydrolases"/>
    <property type="match status" value="1"/>
</dbReference>
<feature type="coiled-coil region" evidence="4">
    <location>
        <begin position="603"/>
        <end position="705"/>
    </location>
</feature>
<dbReference type="eggNOG" id="COG0419">
    <property type="taxonomic scope" value="Bacteria"/>
</dbReference>
<dbReference type="KEGG" id="syc:syc2086_c"/>
<dbReference type="GO" id="GO:0006302">
    <property type="term" value="P:double-strand break repair"/>
    <property type="evidence" value="ECO:0007669"/>
    <property type="project" value="InterPro"/>
</dbReference>
<dbReference type="PANTHER" id="PTHR32114:SF2">
    <property type="entry name" value="ABC TRANSPORTER ABCH.3"/>
    <property type="match status" value="1"/>
</dbReference>
<feature type="coiled-coil region" evidence="4">
    <location>
        <begin position="731"/>
        <end position="775"/>
    </location>
</feature>
<dbReference type="PANTHER" id="PTHR32114">
    <property type="entry name" value="ABC TRANSPORTER ABCH.3"/>
    <property type="match status" value="1"/>
</dbReference>
<reference evidence="7 8" key="1">
    <citation type="journal article" date="2007" name="Photosyn. Res.">
        <title>Complete nucleotide sequence of the freshwater unicellular cyanobacterium Synechococcus elongatus PCC 6301 chromosome: gene content and organization.</title>
        <authorList>
            <person name="Sugita C."/>
            <person name="Ogata K."/>
            <person name="Shikata M."/>
            <person name="Jikuya H."/>
            <person name="Takano J."/>
            <person name="Furumichi M."/>
            <person name="Kanehisa M."/>
            <person name="Omata T."/>
            <person name="Sugiura M."/>
            <person name="Sugita M."/>
        </authorList>
    </citation>
    <scope>NUCLEOTIDE SEQUENCE [LARGE SCALE GENOMIC DNA]</scope>
    <source>
        <strain evidence="8">ATCC 27144 / PCC 6301 / SAUG 1402/1</strain>
    </source>
</reference>